<dbReference type="EMBL" id="CM010720">
    <property type="protein sequence ID" value="RZC67933.1"/>
    <property type="molecule type" value="Genomic_DNA"/>
</dbReference>
<dbReference type="SUPFAM" id="SSF49599">
    <property type="entry name" value="TRAF domain-like"/>
    <property type="match status" value="1"/>
</dbReference>
<sequence length="173" mass="19411">MDSPSSKFVWIIENFSSLNDKEFHYSDYFLAGGCTWSIGIHPKGRTIGKHFSMYLMFKGLDDKSYNKKFSLSVFNQKDHQKTVRQSGQYTRNTGSGFSSVVLLSDLHDPAKGFIIEDTCIIQAEITFVMSNAFNVEVPLSTAGKPFEGDGAVVFYDDNFEIVGNFSVLKRQAS</sequence>
<proteinExistence type="predicted"/>
<evidence type="ECO:0000259" key="2">
    <source>
        <dbReference type="PROSITE" id="PS50144"/>
    </source>
</evidence>
<protein>
    <recommendedName>
        <fullName evidence="2">MATH domain-containing protein</fullName>
    </recommendedName>
</protein>
<dbReference type="PANTHER" id="PTHR46236:SF35">
    <property type="entry name" value="MATH DOMAIN-CONTAINING PROTEIN"/>
    <property type="match status" value="1"/>
</dbReference>
<dbReference type="CDD" id="cd00121">
    <property type="entry name" value="MATH"/>
    <property type="match status" value="1"/>
</dbReference>
<name>A0A4Y7K3I8_PAPSO</name>
<dbReference type="SMART" id="SM00061">
    <property type="entry name" value="MATH"/>
    <property type="match status" value="1"/>
</dbReference>
<dbReference type="PROSITE" id="PS50144">
    <property type="entry name" value="MATH"/>
    <property type="match status" value="1"/>
</dbReference>
<dbReference type="STRING" id="3469.A0A4Y7K3I8"/>
<dbReference type="InterPro" id="IPR008974">
    <property type="entry name" value="TRAF-like"/>
</dbReference>
<evidence type="ECO:0000256" key="1">
    <source>
        <dbReference type="ARBA" id="ARBA00023054"/>
    </source>
</evidence>
<dbReference type="Gene3D" id="2.60.210.10">
    <property type="entry name" value="Apoptosis, Tumor Necrosis Factor Receptor Associated Protein 2, Chain A"/>
    <property type="match status" value="1"/>
</dbReference>
<accession>A0A4Y7K3I8</accession>
<dbReference type="Proteomes" id="UP000316621">
    <property type="component" value="Chromosome 6"/>
</dbReference>
<gene>
    <name evidence="3" type="ORF">C5167_011613</name>
</gene>
<dbReference type="PANTHER" id="PTHR46236">
    <property type="entry name" value="TRAF-LIKE SUPERFAMILY PROTEIN"/>
    <property type="match status" value="1"/>
</dbReference>
<dbReference type="Gramene" id="RZC67933">
    <property type="protein sequence ID" value="RZC67933"/>
    <property type="gene ID" value="C5167_011613"/>
</dbReference>
<feature type="domain" description="MATH" evidence="2">
    <location>
        <begin position="5"/>
        <end position="125"/>
    </location>
</feature>
<dbReference type="InterPro" id="IPR002083">
    <property type="entry name" value="MATH/TRAF_dom"/>
</dbReference>
<reference evidence="3 4" key="1">
    <citation type="journal article" date="2018" name="Science">
        <title>The opium poppy genome and morphinan production.</title>
        <authorList>
            <person name="Guo L."/>
            <person name="Winzer T."/>
            <person name="Yang X."/>
            <person name="Li Y."/>
            <person name="Ning Z."/>
            <person name="He Z."/>
            <person name="Teodor R."/>
            <person name="Lu Y."/>
            <person name="Bowser T.A."/>
            <person name="Graham I.A."/>
            <person name="Ye K."/>
        </authorList>
    </citation>
    <scope>NUCLEOTIDE SEQUENCE [LARGE SCALE GENOMIC DNA]</scope>
    <source>
        <strain evidence="4">cv. HN1</strain>
        <tissue evidence="3">Leaves</tissue>
    </source>
</reference>
<evidence type="ECO:0000313" key="4">
    <source>
        <dbReference type="Proteomes" id="UP000316621"/>
    </source>
</evidence>
<keyword evidence="4" id="KW-1185">Reference proteome</keyword>
<evidence type="ECO:0000313" key="3">
    <source>
        <dbReference type="EMBL" id="RZC67933.1"/>
    </source>
</evidence>
<dbReference type="AlphaFoldDB" id="A0A4Y7K3I8"/>
<keyword evidence="1" id="KW-0175">Coiled coil</keyword>
<dbReference type="InterPro" id="IPR050804">
    <property type="entry name" value="MCC"/>
</dbReference>
<dbReference type="Pfam" id="PF22486">
    <property type="entry name" value="MATH_2"/>
    <property type="match status" value="1"/>
</dbReference>
<organism evidence="3 4">
    <name type="scientific">Papaver somniferum</name>
    <name type="common">Opium poppy</name>
    <dbReference type="NCBI Taxonomy" id="3469"/>
    <lineage>
        <taxon>Eukaryota</taxon>
        <taxon>Viridiplantae</taxon>
        <taxon>Streptophyta</taxon>
        <taxon>Embryophyta</taxon>
        <taxon>Tracheophyta</taxon>
        <taxon>Spermatophyta</taxon>
        <taxon>Magnoliopsida</taxon>
        <taxon>Ranunculales</taxon>
        <taxon>Papaveraceae</taxon>
        <taxon>Papaveroideae</taxon>
        <taxon>Papaver</taxon>
    </lineage>
</organism>